<dbReference type="RefSeq" id="WP_251872167.1">
    <property type="nucleotide sequence ID" value="NZ_CP098755.1"/>
</dbReference>
<feature type="domain" description="N-acetyltransferase" evidence="1">
    <location>
        <begin position="2"/>
        <end position="154"/>
    </location>
</feature>
<gene>
    <name evidence="2" type="ORF">NDK47_23530</name>
</gene>
<keyword evidence="3" id="KW-1185">Reference proteome</keyword>
<reference evidence="2" key="1">
    <citation type="submission" date="2022-06" db="EMBL/GenBank/DDBJ databases">
        <title>Genome sequencing of Brevibacillus sp. BB3-R1.</title>
        <authorList>
            <person name="Heo J."/>
            <person name="Lee D."/>
            <person name="Won M."/>
            <person name="Han B.-H."/>
            <person name="Hong S.-B."/>
            <person name="Kwon S.-W."/>
        </authorList>
    </citation>
    <scope>NUCLEOTIDE SEQUENCE</scope>
    <source>
        <strain evidence="2">BB3-R1</strain>
    </source>
</reference>
<dbReference type="CDD" id="cd04301">
    <property type="entry name" value="NAT_SF"/>
    <property type="match status" value="1"/>
</dbReference>
<dbReference type="InterPro" id="IPR000182">
    <property type="entry name" value="GNAT_dom"/>
</dbReference>
<proteinExistence type="predicted"/>
<dbReference type="PROSITE" id="PS51186">
    <property type="entry name" value="GNAT"/>
    <property type="match status" value="1"/>
</dbReference>
<evidence type="ECO:0000313" key="2">
    <source>
        <dbReference type="EMBL" id="USG65060.1"/>
    </source>
</evidence>
<evidence type="ECO:0000313" key="3">
    <source>
        <dbReference type="Proteomes" id="UP001056500"/>
    </source>
</evidence>
<dbReference type="Gene3D" id="3.40.630.30">
    <property type="match status" value="1"/>
</dbReference>
<dbReference type="EMBL" id="CP098755">
    <property type="protein sequence ID" value="USG65060.1"/>
    <property type="molecule type" value="Genomic_DNA"/>
</dbReference>
<dbReference type="Pfam" id="PF13508">
    <property type="entry name" value="Acetyltransf_7"/>
    <property type="match status" value="1"/>
</dbReference>
<dbReference type="Proteomes" id="UP001056500">
    <property type="component" value="Chromosome"/>
</dbReference>
<sequence>MIQKRAVTETDEVFLFQLYSSTRLDELAAWGWDEVMQQQFLQLQWRAQKHSYAMQYPDAEHILLCYQNIPIGRIIVARSDTAVILVDITILPDYRGMGIGTTLIRELQNEAAASLHPLLLSVLPTNRAMQLYERLGFRAIGSLGLHISMEWTPTPSGEGTF</sequence>
<organism evidence="2 3">
    <name type="scientific">Brevibacillus ruminantium</name>
    <dbReference type="NCBI Taxonomy" id="2950604"/>
    <lineage>
        <taxon>Bacteria</taxon>
        <taxon>Bacillati</taxon>
        <taxon>Bacillota</taxon>
        <taxon>Bacilli</taxon>
        <taxon>Bacillales</taxon>
        <taxon>Paenibacillaceae</taxon>
        <taxon>Brevibacillus</taxon>
    </lineage>
</organism>
<name>A0ABY4WD06_9BACL</name>
<dbReference type="InterPro" id="IPR016181">
    <property type="entry name" value="Acyl_CoA_acyltransferase"/>
</dbReference>
<protein>
    <submittedName>
        <fullName evidence="2">GNAT family N-acetyltransferase</fullName>
    </submittedName>
</protein>
<evidence type="ECO:0000259" key="1">
    <source>
        <dbReference type="PROSITE" id="PS51186"/>
    </source>
</evidence>
<dbReference type="SUPFAM" id="SSF55729">
    <property type="entry name" value="Acyl-CoA N-acyltransferases (Nat)"/>
    <property type="match status" value="1"/>
</dbReference>
<accession>A0ABY4WD06</accession>